<feature type="compositionally biased region" description="Low complexity" evidence="17">
    <location>
        <begin position="1442"/>
        <end position="1458"/>
    </location>
</feature>
<evidence type="ECO:0000256" key="6">
    <source>
        <dbReference type="ARBA" id="ARBA00022737"/>
    </source>
</evidence>
<evidence type="ECO:0000313" key="20">
    <source>
        <dbReference type="Proteomes" id="UP000677803"/>
    </source>
</evidence>
<feature type="compositionally biased region" description="Basic residues" evidence="17">
    <location>
        <begin position="283"/>
        <end position="301"/>
    </location>
</feature>
<dbReference type="GO" id="GO:0006281">
    <property type="term" value="P:DNA repair"/>
    <property type="evidence" value="ECO:0007669"/>
    <property type="project" value="UniProtKB-KW"/>
</dbReference>
<dbReference type="PROSITE" id="PS50097">
    <property type="entry name" value="BTB"/>
    <property type="match status" value="1"/>
</dbReference>
<evidence type="ECO:0000256" key="10">
    <source>
        <dbReference type="ARBA" id="ARBA00022843"/>
    </source>
</evidence>
<evidence type="ECO:0000256" key="5">
    <source>
        <dbReference type="ARBA" id="ARBA00022723"/>
    </source>
</evidence>
<dbReference type="Proteomes" id="UP000677803">
    <property type="component" value="Unassembled WGS sequence"/>
</dbReference>
<evidence type="ECO:0000256" key="13">
    <source>
        <dbReference type="ARBA" id="ARBA00023242"/>
    </source>
</evidence>
<feature type="compositionally biased region" description="Basic residues" evidence="17">
    <location>
        <begin position="1579"/>
        <end position="1588"/>
    </location>
</feature>
<feature type="region of interest" description="Disordered" evidence="17">
    <location>
        <begin position="20"/>
        <end position="65"/>
    </location>
</feature>
<dbReference type="OrthoDB" id="5576441at2759"/>
<dbReference type="GO" id="GO:0033557">
    <property type="term" value="C:Slx1-Slx4 complex"/>
    <property type="evidence" value="ECO:0007669"/>
    <property type="project" value="InterPro"/>
</dbReference>
<feature type="region of interest" description="Disordered" evidence="17">
    <location>
        <begin position="1550"/>
        <end position="1588"/>
    </location>
</feature>
<feature type="compositionally biased region" description="Basic and acidic residues" evidence="17">
    <location>
        <begin position="1151"/>
        <end position="1160"/>
    </location>
</feature>
<evidence type="ECO:0000313" key="19">
    <source>
        <dbReference type="EMBL" id="CAG5928896.1"/>
    </source>
</evidence>
<comment type="subcellular location">
    <subcellularLocation>
        <location evidence="1">Nucleus</location>
    </subcellularLocation>
</comment>
<evidence type="ECO:0000256" key="8">
    <source>
        <dbReference type="ARBA" id="ARBA00022771"/>
    </source>
</evidence>
<comment type="subunit">
    <text evidence="15">Forms a heterodimer with SLX1A/GIYD1. Interacts with ERCC4/XPF; catalytic subunit of the ERCC4-ERCC1 endonuclease. Interacts with MUS81; catalytic subunit of the MUS81-EME1 endonuclease. Interacts with MSH2; component of the MSH2-MSH3 mismatch repair complex. Interacts with TERF2-TERF2IP. Interacts with PLK1 and SLX4IP.</text>
</comment>
<feature type="compositionally biased region" description="Basic and acidic residues" evidence="17">
    <location>
        <begin position="860"/>
        <end position="869"/>
    </location>
</feature>
<sequence length="1588" mass="169754">MDDSDQDFAEICSKLLKRVRKKPGETARQSRKAERQTCSQTSDADKRSKNNKQDGNLGSKVASTQPVCAEAVQGVVCAEMGPDASAPSWTAPEDPADKAVRAKDKVLLRMQQFKRASPQKMVHNNKSQSSSPQHQRQDSPLRPSSGPRPEPLDSDEALALRLQQELDREAAEARPVDLEDGGLFFCQICQRDVSNLTPEGRTQHLNRCLDECEQSGLAPPPPSGVPDCPICGMKFKSKGSRSAHLKRCSRDMGVSPAALLQAVQRQAEESAPPTNAPIPTVGTKRKGPTKAGSHTRKRLKKKAEPLDEETMVALALSSSLQEQKMEHQDLREADRGVPTGSEPSQSSTTHQLKWRTDAGAGSRSVSLLSSCAAGPPPPPTPTRSPSALPAWTGAAPLWLKSTLLDGGSAGPSEFYAAELRGFFTPPEPIDGASSSASDVPQPSPQAVGEGAVVTGTRTSILPSCSQAASGPSAPSTPGTGQLPVPSQALRDLMELAEDGMTLTQYGYSSKDKRLSGFIQESEDQSELCASGFLLETTQKASQNTHSQTADQPREERDGGSHLPAALSRLAADMSSMVNNPQLSDVQLQVDSGEVFFAHSFMVYARCPLLAEMVHESGFGVREEGVPAAQRVLLSEVPGGAVLALLQYLYTAQCSIPASLRPHVLELAWRFDLNELEQLCHLHLEEEAAAEGDEEHVMDREQNAGHQTDQAFMELLRSMWNEDDDDDDDDEGGTDSDGGGGEGRPSGADRHDDGVTPGDRDVCEDRVNEAELEEIYEFAATQKKREETDGEEEEGTGEEGGDGDAATRGFGDRNLEPDHSLDRSYSRLFSDGIPEAEDPPPSASPSDPLRTSPSHPRQPRPLHEPSELRGRSLLQSSVSGASDISLCPPAGVSSLPMAGQSPGPEGGLEGAGDQKRDASKRESQGPHSICIPLSPDSPRKSEEPELIVLSDSSEDLEAGVAVPSSHGPAPQSPDPLSYTEIRSRQNQTPEAVGPKGRGSGDLGLSPGVPADCSPEVSWLVPSTPVQAGVSTASSSTQTKSSMRRTQLFPRGHPSPPSSSSSFFFPPSALPLKSQRNVLEKTRHVSEGVEVLATLTRHHSARVSSTLETPPRPYSSSTPLHTEPHSSLLPPAASPLRASAGERSSSSRSKRRASSESSEKTELGSFHLSSMSNSSDPASSSSHAGDGDSKRRGESSGSANSSRTEAKNTGENIETSTNNQATCGVQEQDEADVGESSFRQSFVDEPPIAFNDSWGLDACAEASPGLLSPRWEPGAGSPLPQRGPPSPPPPPEPSTRATPEIDSRLLDSKIWDSWEEEQDQDQDQEEEDVPLSRRIHSAAQLKTPVSFRNKRQQSMVPITPMPHYSDMDTPELKNKLDRFGVRPLPKRQMVLKLKEIHQYTHQLASSGSEDEEPGHRGAAPAFKEPAAPAGFSPAKDSREEEAEQLSASQSSNASSTISSGESERTNPERPASSDGESDSDGGVSCSQAGQRLQERLQAVRSFILSDSRLYGQILQFRPLVLSQLQAQLRAAGVRLGAARLVDYLDSQCITFTTARPGQPPPGRSRRQRGARAGGGGGGGGGRKKAGSTAS</sequence>
<dbReference type="GO" id="GO:0008270">
    <property type="term" value="F:zinc ion binding"/>
    <property type="evidence" value="ECO:0007669"/>
    <property type="project" value="UniProtKB-KW"/>
</dbReference>
<keyword evidence="9" id="KW-0862">Zinc</keyword>
<dbReference type="EMBL" id="CAJRST010013335">
    <property type="protein sequence ID" value="CAG5928896.1"/>
    <property type="molecule type" value="Genomic_DNA"/>
</dbReference>
<evidence type="ECO:0000256" key="15">
    <source>
        <dbReference type="ARBA" id="ARBA00064578"/>
    </source>
</evidence>
<feature type="region of interest" description="Disordered" evidence="17">
    <location>
        <begin position="266"/>
        <end position="306"/>
    </location>
</feature>
<evidence type="ECO:0000256" key="7">
    <source>
        <dbReference type="ARBA" id="ARBA00022763"/>
    </source>
</evidence>
<evidence type="ECO:0000259" key="18">
    <source>
        <dbReference type="PROSITE" id="PS50097"/>
    </source>
</evidence>
<feature type="compositionally biased region" description="Polar residues" evidence="17">
    <location>
        <begin position="539"/>
        <end position="550"/>
    </location>
</feature>
<feature type="region of interest" description="Disordered" evidence="17">
    <location>
        <begin position="1088"/>
        <end position="1369"/>
    </location>
</feature>
<feature type="region of interest" description="Disordered" evidence="17">
    <location>
        <begin position="720"/>
        <end position="1067"/>
    </location>
</feature>
<gene>
    <name evidence="19" type="ORF">MMEN_LOCUS12540</name>
</gene>
<feature type="compositionally biased region" description="Low complexity" evidence="17">
    <location>
        <begin position="1056"/>
        <end position="1065"/>
    </location>
</feature>
<dbReference type="FunFam" id="3.30.710.10:FF:000116">
    <property type="entry name" value="SLX4 structure-specific endonuclease subunit"/>
    <property type="match status" value="1"/>
</dbReference>
<feature type="domain" description="BTB" evidence="18">
    <location>
        <begin position="583"/>
        <end position="657"/>
    </location>
</feature>
<evidence type="ECO:0000256" key="9">
    <source>
        <dbReference type="ARBA" id="ARBA00022833"/>
    </source>
</evidence>
<keyword evidence="6" id="KW-0677">Repeat</keyword>
<dbReference type="Gene3D" id="3.30.710.10">
    <property type="entry name" value="Potassium Channel Kv1.1, Chain A"/>
    <property type="match status" value="1"/>
</dbReference>
<feature type="compositionally biased region" description="Acidic residues" evidence="17">
    <location>
        <begin position="787"/>
        <end position="801"/>
    </location>
</feature>
<keyword evidence="12" id="KW-0234">DNA repair</keyword>
<feature type="compositionally biased region" description="Polar residues" evidence="17">
    <location>
        <begin position="53"/>
        <end position="65"/>
    </location>
</feature>
<evidence type="ECO:0000256" key="17">
    <source>
        <dbReference type="SAM" id="MobiDB-lite"/>
    </source>
</evidence>
<dbReference type="InterPro" id="IPR011333">
    <property type="entry name" value="SKP1/BTB/POZ_sf"/>
</dbReference>
<keyword evidence="8" id="KW-0863">Zinc-finger</keyword>
<feature type="region of interest" description="Disordered" evidence="17">
    <location>
        <begin position="1399"/>
        <end position="1487"/>
    </location>
</feature>
<dbReference type="GO" id="GO:0000712">
    <property type="term" value="P:resolution of meiotic recombination intermediates"/>
    <property type="evidence" value="ECO:0007669"/>
    <property type="project" value="TreeGrafter"/>
</dbReference>
<feature type="compositionally biased region" description="Polar residues" evidence="17">
    <location>
        <begin position="341"/>
        <end position="351"/>
    </location>
</feature>
<evidence type="ECO:0000256" key="2">
    <source>
        <dbReference type="ARBA" id="ARBA00006661"/>
    </source>
</evidence>
<dbReference type="GO" id="GO:0032206">
    <property type="term" value="P:positive regulation of telomere maintenance"/>
    <property type="evidence" value="ECO:0007669"/>
    <property type="project" value="UniProtKB-ARBA"/>
</dbReference>
<proteinExistence type="inferred from homology"/>
<feature type="compositionally biased region" description="Basic and acidic residues" evidence="17">
    <location>
        <begin position="95"/>
        <end position="107"/>
    </location>
</feature>
<keyword evidence="3" id="KW-1017">Isopeptide bond</keyword>
<comment type="similarity">
    <text evidence="2">Belongs to the SLX4 family.</text>
</comment>
<feature type="compositionally biased region" description="Acidic residues" evidence="17">
    <location>
        <begin position="1311"/>
        <end position="1327"/>
    </location>
</feature>
<comment type="caution">
    <text evidence="19">The sequence shown here is derived from an EMBL/GenBank/DDBJ whole genome shotgun (WGS) entry which is preliminary data.</text>
</comment>
<protein>
    <recommendedName>
        <fullName evidence="14">Structure-specific endonuclease subunit SLX4</fullName>
    </recommendedName>
    <alternativeName>
        <fullName evidence="16">BTB/POZ domain-containing protein 12</fullName>
    </alternativeName>
</protein>
<feature type="compositionally biased region" description="Pro residues" evidence="17">
    <location>
        <begin position="1279"/>
        <end position="1291"/>
    </location>
</feature>
<evidence type="ECO:0000256" key="16">
    <source>
        <dbReference type="ARBA" id="ARBA00076095"/>
    </source>
</evidence>
<feature type="compositionally biased region" description="Gly residues" evidence="17">
    <location>
        <begin position="1569"/>
        <end position="1578"/>
    </location>
</feature>
<feature type="compositionally biased region" description="Basic and acidic residues" evidence="17">
    <location>
        <begin position="809"/>
        <end position="824"/>
    </location>
</feature>
<feature type="compositionally biased region" description="Acidic residues" evidence="17">
    <location>
        <begin position="720"/>
        <end position="733"/>
    </location>
</feature>
<evidence type="ECO:0000256" key="4">
    <source>
        <dbReference type="ARBA" id="ARBA00022553"/>
    </source>
</evidence>
<feature type="compositionally biased region" description="Polar residues" evidence="17">
    <location>
        <begin position="122"/>
        <end position="134"/>
    </location>
</feature>
<keyword evidence="5" id="KW-0479">Metal-binding</keyword>
<feature type="compositionally biased region" description="Polar residues" evidence="17">
    <location>
        <begin position="463"/>
        <end position="479"/>
    </location>
</feature>
<feature type="compositionally biased region" description="Low complexity" evidence="17">
    <location>
        <begin position="1167"/>
        <end position="1182"/>
    </location>
</feature>
<evidence type="ECO:0000256" key="1">
    <source>
        <dbReference type="ARBA" id="ARBA00004123"/>
    </source>
</evidence>
<dbReference type="PANTHER" id="PTHR21541:SF3">
    <property type="entry name" value="STRUCTURE-SPECIFIC ENDONUCLEASE SUBUNIT SLX4"/>
    <property type="match status" value="1"/>
</dbReference>
<name>A0A8S4B6H7_9TELE</name>
<feature type="compositionally biased region" description="Basic and acidic residues" evidence="17">
    <location>
        <begin position="43"/>
        <end position="52"/>
    </location>
</feature>
<feature type="region of interest" description="Disordered" evidence="17">
    <location>
        <begin position="81"/>
        <end position="153"/>
    </location>
</feature>
<feature type="compositionally biased region" description="Basic and acidic residues" evidence="17">
    <location>
        <begin position="746"/>
        <end position="768"/>
    </location>
</feature>
<feature type="region of interest" description="Disordered" evidence="17">
    <location>
        <begin position="539"/>
        <end position="560"/>
    </location>
</feature>
<feature type="region of interest" description="Disordered" evidence="17">
    <location>
        <begin position="463"/>
        <end position="483"/>
    </location>
</feature>
<feature type="compositionally biased region" description="Low complexity" evidence="17">
    <location>
        <begin position="1029"/>
        <end position="1039"/>
    </location>
</feature>
<dbReference type="GO" id="GO:0006260">
    <property type="term" value="P:DNA replication"/>
    <property type="evidence" value="ECO:0007669"/>
    <property type="project" value="InterPro"/>
</dbReference>
<keyword evidence="20" id="KW-1185">Reference proteome</keyword>
<keyword evidence="10" id="KW-0832">Ubl conjugation</keyword>
<keyword evidence="4" id="KW-0597">Phosphoprotein</keyword>
<reference evidence="19" key="1">
    <citation type="submission" date="2021-05" db="EMBL/GenBank/DDBJ databases">
        <authorList>
            <person name="Tigano A."/>
        </authorList>
    </citation>
    <scope>NUCLEOTIDE SEQUENCE</scope>
</reference>
<feature type="compositionally biased region" description="Basic and acidic residues" evidence="17">
    <location>
        <begin position="1183"/>
        <end position="1192"/>
    </location>
</feature>
<feature type="compositionally biased region" description="Basic and acidic residues" evidence="17">
    <location>
        <begin position="1297"/>
        <end position="1310"/>
    </location>
</feature>
<dbReference type="SUPFAM" id="SSF54695">
    <property type="entry name" value="POZ domain"/>
    <property type="match status" value="1"/>
</dbReference>
<evidence type="ECO:0000256" key="11">
    <source>
        <dbReference type="ARBA" id="ARBA00023172"/>
    </source>
</evidence>
<dbReference type="Pfam" id="PF00651">
    <property type="entry name" value="BTB"/>
    <property type="match status" value="1"/>
</dbReference>
<keyword evidence="13" id="KW-0539">Nucleus</keyword>
<evidence type="ECO:0000256" key="12">
    <source>
        <dbReference type="ARBA" id="ARBA00023204"/>
    </source>
</evidence>
<dbReference type="SMART" id="SM00225">
    <property type="entry name" value="BTB"/>
    <property type="match status" value="1"/>
</dbReference>
<dbReference type="CDD" id="cd22999">
    <property type="entry name" value="SAP_SLX4"/>
    <property type="match status" value="1"/>
</dbReference>
<dbReference type="Pfam" id="PF09494">
    <property type="entry name" value="Slx4"/>
    <property type="match status" value="1"/>
</dbReference>
<evidence type="ECO:0000256" key="14">
    <source>
        <dbReference type="ARBA" id="ARBA00029496"/>
    </source>
</evidence>
<dbReference type="InterPro" id="IPR000210">
    <property type="entry name" value="BTB/POZ_dom"/>
</dbReference>
<dbReference type="GO" id="GO:0090656">
    <property type="term" value="P:t-circle formation"/>
    <property type="evidence" value="ECO:0007669"/>
    <property type="project" value="UniProtKB-ARBA"/>
</dbReference>
<feature type="compositionally biased region" description="Polar residues" evidence="17">
    <location>
        <begin position="1193"/>
        <end position="1223"/>
    </location>
</feature>
<accession>A0A8S4B6H7</accession>
<dbReference type="PANTHER" id="PTHR21541">
    <property type="entry name" value="BTB POZ DOMAIN CONTAINING 12"/>
    <property type="match status" value="1"/>
</dbReference>
<feature type="compositionally biased region" description="Basic and acidic residues" evidence="17">
    <location>
        <begin position="323"/>
        <end position="335"/>
    </location>
</feature>
<keyword evidence="11" id="KW-0233">DNA recombination</keyword>
<feature type="compositionally biased region" description="Basic and acidic residues" evidence="17">
    <location>
        <begin position="911"/>
        <end position="923"/>
    </location>
</feature>
<feature type="region of interest" description="Disordered" evidence="17">
    <location>
        <begin position="426"/>
        <end position="450"/>
    </location>
</feature>
<keyword evidence="7" id="KW-0227">DNA damage</keyword>
<evidence type="ECO:0000256" key="3">
    <source>
        <dbReference type="ARBA" id="ARBA00022499"/>
    </source>
</evidence>
<feature type="compositionally biased region" description="Low complexity" evidence="17">
    <location>
        <begin position="1416"/>
        <end position="1427"/>
    </location>
</feature>
<organism evidence="19 20">
    <name type="scientific">Menidia menidia</name>
    <name type="common">Atlantic silverside</name>
    <dbReference type="NCBI Taxonomy" id="238744"/>
    <lineage>
        <taxon>Eukaryota</taxon>
        <taxon>Metazoa</taxon>
        <taxon>Chordata</taxon>
        <taxon>Craniata</taxon>
        <taxon>Vertebrata</taxon>
        <taxon>Euteleostomi</taxon>
        <taxon>Actinopterygii</taxon>
        <taxon>Neopterygii</taxon>
        <taxon>Teleostei</taxon>
        <taxon>Neoteleostei</taxon>
        <taxon>Acanthomorphata</taxon>
        <taxon>Ovalentaria</taxon>
        <taxon>Atherinomorphae</taxon>
        <taxon>Atheriniformes</taxon>
        <taxon>Atherinopsidae</taxon>
        <taxon>Menidiinae</taxon>
        <taxon>Menidia</taxon>
    </lineage>
</organism>
<feature type="compositionally biased region" description="Polar residues" evidence="17">
    <location>
        <begin position="1100"/>
        <end position="1118"/>
    </location>
</feature>
<feature type="compositionally biased region" description="Polar residues" evidence="17">
    <location>
        <begin position="872"/>
        <end position="881"/>
    </location>
</feature>
<feature type="compositionally biased region" description="Gly residues" evidence="17">
    <location>
        <begin position="734"/>
        <end position="743"/>
    </location>
</feature>
<dbReference type="InterPro" id="IPR018574">
    <property type="entry name" value="Structure-sp_endonuc_su_Slx4"/>
</dbReference>
<feature type="compositionally biased region" description="Low complexity" evidence="17">
    <location>
        <begin position="1123"/>
        <end position="1145"/>
    </location>
</feature>
<feature type="region of interest" description="Disordered" evidence="17">
    <location>
        <begin position="320"/>
        <end position="390"/>
    </location>
</feature>